<feature type="domain" description="SOS1/NGEF-like PH" evidence="3">
    <location>
        <begin position="4"/>
        <end position="64"/>
    </location>
</feature>
<organism evidence="4 5">
    <name type="scientific">Goodea atripinnis</name>
    <dbReference type="NCBI Taxonomy" id="208336"/>
    <lineage>
        <taxon>Eukaryota</taxon>
        <taxon>Metazoa</taxon>
        <taxon>Chordata</taxon>
        <taxon>Craniata</taxon>
        <taxon>Vertebrata</taxon>
        <taxon>Euteleostomi</taxon>
        <taxon>Actinopterygii</taxon>
        <taxon>Neopterygii</taxon>
        <taxon>Teleostei</taxon>
        <taxon>Neoteleostei</taxon>
        <taxon>Acanthomorphata</taxon>
        <taxon>Ovalentaria</taxon>
        <taxon>Atherinomorphae</taxon>
        <taxon>Cyprinodontiformes</taxon>
        <taxon>Goodeidae</taxon>
        <taxon>Goodea</taxon>
    </lineage>
</organism>
<dbReference type="Pfam" id="PF22697">
    <property type="entry name" value="SOS1_NGEF_PH"/>
    <property type="match status" value="1"/>
</dbReference>
<keyword evidence="5" id="KW-1185">Reference proteome</keyword>
<keyword evidence="1" id="KW-0344">Guanine-nucleotide releasing factor</keyword>
<gene>
    <name evidence="4" type="ORF">GOODEAATRI_024561</name>
</gene>
<evidence type="ECO:0000313" key="4">
    <source>
        <dbReference type="EMBL" id="MEQ2166132.1"/>
    </source>
</evidence>
<feature type="non-terminal residue" evidence="4">
    <location>
        <position position="1"/>
    </location>
</feature>
<dbReference type="Gene3D" id="2.30.29.30">
    <property type="entry name" value="Pleckstrin-homology domain (PH domain)/Phosphotyrosine-binding domain (PTB)"/>
    <property type="match status" value="1"/>
</dbReference>
<accession>A0ABV0N439</accession>
<dbReference type="SUPFAM" id="SSF50729">
    <property type="entry name" value="PH domain-like"/>
    <property type="match status" value="1"/>
</dbReference>
<dbReference type="Proteomes" id="UP001476798">
    <property type="component" value="Unassembled WGS sequence"/>
</dbReference>
<feature type="compositionally biased region" description="Polar residues" evidence="2">
    <location>
        <begin position="264"/>
        <end position="276"/>
    </location>
</feature>
<sequence>GKIVAQGRLLLQDTFMVSDPDDGLQGRMTERRVFLFEQLVIFSEPLDKKKGFSLPGFLYKNSIKDLVFGGGAVFVHGCPCFLYRLTALTSPIEYQRNHVGAGSGSCVGSVGAQGGGISGASPGVGGGNSQTSSIPSGPQSVSRRPSKIPQPSRLPQPLRHHTGADAEGPNKMLGLSPRPVPAPLLPPGGSPQGKRPSQTIEDQTQAQTHTPTNTVTPVPRATVGPVPSTPTSKPRPGALSPIAQTLSSPAFGKDALPPPPPSPGQKTGSGFWTSMPASPASRPGSFTFPGEAGETPVRQTTTSSGIQAHRHSTHSKEADRMSTCSSASEQSIQSTQSNGVRPLPAAQG</sequence>
<comment type="caution">
    <text evidence="4">The sequence shown here is derived from an EMBL/GenBank/DDBJ whole genome shotgun (WGS) entry which is preliminary data.</text>
</comment>
<proteinExistence type="predicted"/>
<evidence type="ECO:0000256" key="2">
    <source>
        <dbReference type="SAM" id="MobiDB-lite"/>
    </source>
</evidence>
<feature type="compositionally biased region" description="Gly residues" evidence="2">
    <location>
        <begin position="117"/>
        <end position="128"/>
    </location>
</feature>
<dbReference type="InterPro" id="IPR055251">
    <property type="entry name" value="SOS1_NGEF_PH"/>
</dbReference>
<feature type="compositionally biased region" description="Polar residues" evidence="2">
    <location>
        <begin position="322"/>
        <end position="339"/>
    </location>
</feature>
<dbReference type="PANTHER" id="PTHR22826:SF206">
    <property type="entry name" value="TRIPLE FUNCTIONAL DOMAIN PROTEIN"/>
    <property type="match status" value="1"/>
</dbReference>
<feature type="compositionally biased region" description="Polar residues" evidence="2">
    <location>
        <begin position="130"/>
        <end position="143"/>
    </location>
</feature>
<dbReference type="PANTHER" id="PTHR22826">
    <property type="entry name" value="RHO GUANINE EXCHANGE FACTOR-RELATED"/>
    <property type="match status" value="1"/>
</dbReference>
<evidence type="ECO:0000259" key="3">
    <source>
        <dbReference type="Pfam" id="PF22697"/>
    </source>
</evidence>
<dbReference type="InterPro" id="IPR011993">
    <property type="entry name" value="PH-like_dom_sf"/>
</dbReference>
<feature type="region of interest" description="Disordered" evidence="2">
    <location>
        <begin position="117"/>
        <end position="348"/>
    </location>
</feature>
<feature type="compositionally biased region" description="Low complexity" evidence="2">
    <location>
        <begin position="203"/>
        <end position="223"/>
    </location>
</feature>
<evidence type="ECO:0000313" key="5">
    <source>
        <dbReference type="Proteomes" id="UP001476798"/>
    </source>
</evidence>
<protein>
    <recommendedName>
        <fullName evidence="3">SOS1/NGEF-like PH domain-containing protein</fullName>
    </recommendedName>
</protein>
<dbReference type="InterPro" id="IPR051336">
    <property type="entry name" value="RhoGEF_Guanine_NuclExch_SF"/>
</dbReference>
<dbReference type="EMBL" id="JAHRIO010022757">
    <property type="protein sequence ID" value="MEQ2166132.1"/>
    <property type="molecule type" value="Genomic_DNA"/>
</dbReference>
<evidence type="ECO:0000256" key="1">
    <source>
        <dbReference type="ARBA" id="ARBA00022658"/>
    </source>
</evidence>
<name>A0ABV0N439_9TELE</name>
<reference evidence="4 5" key="1">
    <citation type="submission" date="2021-06" db="EMBL/GenBank/DDBJ databases">
        <authorList>
            <person name="Palmer J.M."/>
        </authorList>
    </citation>
    <scope>NUCLEOTIDE SEQUENCE [LARGE SCALE GENOMIC DNA]</scope>
    <source>
        <strain evidence="4 5">GA_2019</strain>
        <tissue evidence="4">Muscle</tissue>
    </source>
</reference>
<feature type="compositionally biased region" description="Pro residues" evidence="2">
    <location>
        <begin position="178"/>
        <end position="189"/>
    </location>
</feature>
<feature type="compositionally biased region" description="Polar residues" evidence="2">
    <location>
        <begin position="297"/>
        <end position="306"/>
    </location>
</feature>